<sequence length="133" mass="16081">MNFIIQPEFFFTKRDRIQILIKYKDNKNTTDILCSNWHLLSYPINFYNYKGSYSDIHNIIMIIVQFKYNGEYYLYHFKNLDNNPLENIKSENIITLKYGFHPDAIINDSIFPLHYEVFTQQQHLDQNDDCVIL</sequence>
<organism evidence="1 2">
    <name type="scientific">Fadolivirus FV1/VV64</name>
    <dbReference type="NCBI Taxonomy" id="3070911"/>
    <lineage>
        <taxon>Viruses</taxon>
        <taxon>Varidnaviria</taxon>
        <taxon>Bamfordvirae</taxon>
        <taxon>Nucleocytoviricota</taxon>
        <taxon>Megaviricetes</taxon>
        <taxon>Imitervirales</taxon>
        <taxon>Mimiviridae</taxon>
        <taxon>Klosneuvirinae</taxon>
        <taxon>Fadolivirus</taxon>
        <taxon>Fadolivirus algeromassiliense</taxon>
    </lineage>
</organism>
<name>A0A7D3V5X7_9VIRU</name>
<evidence type="ECO:0000313" key="2">
    <source>
        <dbReference type="Proteomes" id="UP001162001"/>
    </source>
</evidence>
<dbReference type="Proteomes" id="UP001162001">
    <property type="component" value="Segment"/>
</dbReference>
<proteinExistence type="predicted"/>
<evidence type="ECO:0000313" key="1">
    <source>
        <dbReference type="EMBL" id="QKF94472.1"/>
    </source>
</evidence>
<keyword evidence="2" id="KW-1185">Reference proteome</keyword>
<protein>
    <submittedName>
        <fullName evidence="1">Uncharacterized protein</fullName>
    </submittedName>
</protein>
<accession>A0A7D3V5X7</accession>
<reference evidence="1 2" key="1">
    <citation type="submission" date="2020-04" db="EMBL/GenBank/DDBJ databases">
        <title>Advantages and limits of metagenomic assembly and binning of a giant virus.</title>
        <authorList>
            <person name="Schulz F."/>
            <person name="Andreani J."/>
            <person name="Francis R."/>
            <person name="Boudjemaa H."/>
            <person name="Bou Khalil J.Y."/>
            <person name="Lee J."/>
            <person name="La Scola B."/>
            <person name="Woyke T."/>
        </authorList>
    </citation>
    <scope>NUCLEOTIDE SEQUENCE [LARGE SCALE GENOMIC DNA]</scope>
    <source>
        <strain evidence="1 2">FV1/VV64</strain>
    </source>
</reference>
<dbReference type="EMBL" id="MT418680">
    <property type="protein sequence ID" value="QKF94472.1"/>
    <property type="molecule type" value="Genomic_DNA"/>
</dbReference>
<gene>
    <name evidence="1" type="ORF">Fadolivirus_1_1014</name>
</gene>